<keyword evidence="3" id="KW-0813">Transport</keyword>
<dbReference type="GO" id="GO:0015031">
    <property type="term" value="P:protein transport"/>
    <property type="evidence" value="ECO:0007669"/>
    <property type="project" value="UniProtKB-KW"/>
</dbReference>
<dbReference type="PANTHER" id="PTHR13050:SF7">
    <property type="entry name" value="VESICLE TRANSPORT PROTEIN USE1"/>
    <property type="match status" value="1"/>
</dbReference>
<dbReference type="OrthoDB" id="3231855at2759"/>
<evidence type="ECO:0000256" key="5">
    <source>
        <dbReference type="ARBA" id="ARBA00022824"/>
    </source>
</evidence>
<organism evidence="12 13">
    <name type="scientific">Ascobolus immersus RN42</name>
    <dbReference type="NCBI Taxonomy" id="1160509"/>
    <lineage>
        <taxon>Eukaryota</taxon>
        <taxon>Fungi</taxon>
        <taxon>Dikarya</taxon>
        <taxon>Ascomycota</taxon>
        <taxon>Pezizomycotina</taxon>
        <taxon>Pezizomycetes</taxon>
        <taxon>Pezizales</taxon>
        <taxon>Ascobolaceae</taxon>
        <taxon>Ascobolus</taxon>
    </lineage>
</organism>
<dbReference type="EMBL" id="ML119655">
    <property type="protein sequence ID" value="RPA85132.1"/>
    <property type="molecule type" value="Genomic_DNA"/>
</dbReference>
<dbReference type="GO" id="GO:0031201">
    <property type="term" value="C:SNARE complex"/>
    <property type="evidence" value="ECO:0007669"/>
    <property type="project" value="TreeGrafter"/>
</dbReference>
<feature type="transmembrane region" description="Helical" evidence="11">
    <location>
        <begin position="322"/>
        <end position="345"/>
    </location>
</feature>
<dbReference type="GO" id="GO:0005484">
    <property type="term" value="F:SNAP receptor activity"/>
    <property type="evidence" value="ECO:0007669"/>
    <property type="project" value="TreeGrafter"/>
</dbReference>
<evidence type="ECO:0000313" key="13">
    <source>
        <dbReference type="Proteomes" id="UP000275078"/>
    </source>
</evidence>
<evidence type="ECO:0000256" key="11">
    <source>
        <dbReference type="SAM" id="Phobius"/>
    </source>
</evidence>
<dbReference type="PANTHER" id="PTHR13050">
    <property type="entry name" value="USE1-LIKE PROTEIN"/>
    <property type="match status" value="1"/>
</dbReference>
<dbReference type="AlphaFoldDB" id="A0A3N4IG53"/>
<dbReference type="GO" id="GO:0006890">
    <property type="term" value="P:retrograde vesicle-mediated transport, Golgi to endoplasmic reticulum"/>
    <property type="evidence" value="ECO:0007669"/>
    <property type="project" value="TreeGrafter"/>
</dbReference>
<proteinExistence type="inferred from homology"/>
<keyword evidence="9 11" id="KW-0472">Membrane</keyword>
<evidence type="ECO:0000313" key="12">
    <source>
        <dbReference type="EMBL" id="RPA85132.1"/>
    </source>
</evidence>
<comment type="subcellular location">
    <subcellularLocation>
        <location evidence="1">Endoplasmic reticulum membrane</location>
        <topology evidence="1">Single-pass type IV membrane protein</topology>
    </subcellularLocation>
</comment>
<reference evidence="12 13" key="1">
    <citation type="journal article" date="2018" name="Nat. Ecol. Evol.">
        <title>Pezizomycetes genomes reveal the molecular basis of ectomycorrhizal truffle lifestyle.</title>
        <authorList>
            <person name="Murat C."/>
            <person name="Payen T."/>
            <person name="Noel B."/>
            <person name="Kuo A."/>
            <person name="Morin E."/>
            <person name="Chen J."/>
            <person name="Kohler A."/>
            <person name="Krizsan K."/>
            <person name="Balestrini R."/>
            <person name="Da Silva C."/>
            <person name="Montanini B."/>
            <person name="Hainaut M."/>
            <person name="Levati E."/>
            <person name="Barry K.W."/>
            <person name="Belfiori B."/>
            <person name="Cichocki N."/>
            <person name="Clum A."/>
            <person name="Dockter R.B."/>
            <person name="Fauchery L."/>
            <person name="Guy J."/>
            <person name="Iotti M."/>
            <person name="Le Tacon F."/>
            <person name="Lindquist E.A."/>
            <person name="Lipzen A."/>
            <person name="Malagnac F."/>
            <person name="Mello A."/>
            <person name="Molinier V."/>
            <person name="Miyauchi S."/>
            <person name="Poulain J."/>
            <person name="Riccioni C."/>
            <person name="Rubini A."/>
            <person name="Sitrit Y."/>
            <person name="Splivallo R."/>
            <person name="Traeger S."/>
            <person name="Wang M."/>
            <person name="Zifcakova L."/>
            <person name="Wipf D."/>
            <person name="Zambonelli A."/>
            <person name="Paolocci F."/>
            <person name="Nowrousian M."/>
            <person name="Ottonello S."/>
            <person name="Baldrian P."/>
            <person name="Spatafora J.W."/>
            <person name="Henrissat B."/>
            <person name="Nagy L.G."/>
            <person name="Aury J.M."/>
            <person name="Wincker P."/>
            <person name="Grigoriev I.V."/>
            <person name="Bonfante P."/>
            <person name="Martin F.M."/>
        </authorList>
    </citation>
    <scope>NUCLEOTIDE SEQUENCE [LARGE SCALE GENOMIC DNA]</scope>
    <source>
        <strain evidence="12 13">RN42</strain>
    </source>
</reference>
<keyword evidence="6" id="KW-0931">ER-Golgi transport</keyword>
<evidence type="ECO:0008006" key="14">
    <source>
        <dbReference type="Google" id="ProtNLM"/>
    </source>
</evidence>
<sequence>MAEYSLSPPTSPIFSPAKTALTLSRTLARLNSKLTALQLASQTSEFLPERYELRKLFSHLHHAQALLHQLESSVERRPTTDSSFVLNTEVVKNLVTGNHGMDVEKELRLREDLVRWKGELRDMEDRLFDMDKRRREATNETESDSDHNQIGIDGHGSFHMETKETLESPLDLEKQKVQQHSLDPPPTESNSIAEEAVSTPAPFKMPALAITPTGLLPLPSPSLSFPHLRHRFGPLTPKTPPTTSINTEVVLDHVRQEQDNMTDELLQMAKQLKESSIEFGKDLEEEKPLIESAILGLDKNVLGMETTGGRVKQLRKYQNVGFMWRMIYLAVGVALMLAILLVLTLPKLR</sequence>
<protein>
    <recommendedName>
        <fullName evidence="14">Synaptobrevin</fullName>
    </recommendedName>
</protein>
<evidence type="ECO:0000256" key="6">
    <source>
        <dbReference type="ARBA" id="ARBA00022892"/>
    </source>
</evidence>
<dbReference type="GO" id="GO:0005789">
    <property type="term" value="C:endoplasmic reticulum membrane"/>
    <property type="evidence" value="ECO:0007669"/>
    <property type="project" value="UniProtKB-SubCell"/>
</dbReference>
<gene>
    <name evidence="12" type="ORF">BJ508DRAFT_303171</name>
</gene>
<keyword evidence="4 11" id="KW-0812">Transmembrane</keyword>
<keyword evidence="5" id="KW-0256">Endoplasmic reticulum</keyword>
<evidence type="ECO:0000256" key="8">
    <source>
        <dbReference type="ARBA" id="ARBA00022989"/>
    </source>
</evidence>
<evidence type="ECO:0000256" key="4">
    <source>
        <dbReference type="ARBA" id="ARBA00022692"/>
    </source>
</evidence>
<evidence type="ECO:0000256" key="9">
    <source>
        <dbReference type="ARBA" id="ARBA00023136"/>
    </source>
</evidence>
<evidence type="ECO:0000256" key="1">
    <source>
        <dbReference type="ARBA" id="ARBA00004163"/>
    </source>
</evidence>
<dbReference type="Proteomes" id="UP000275078">
    <property type="component" value="Unassembled WGS sequence"/>
</dbReference>
<comment type="similarity">
    <text evidence="2">Belongs to the USE1 family.</text>
</comment>
<name>A0A3N4IG53_ASCIM</name>
<dbReference type="STRING" id="1160509.A0A3N4IG53"/>
<accession>A0A3N4IG53</accession>
<feature type="region of interest" description="Disordered" evidence="10">
    <location>
        <begin position="134"/>
        <end position="156"/>
    </location>
</feature>
<dbReference type="InterPro" id="IPR019150">
    <property type="entry name" value="Vesicle_transport_protein_Use1"/>
</dbReference>
<evidence type="ECO:0000256" key="2">
    <source>
        <dbReference type="ARBA" id="ARBA00007891"/>
    </source>
</evidence>
<keyword evidence="8 11" id="KW-1133">Transmembrane helix</keyword>
<evidence type="ECO:0000256" key="3">
    <source>
        <dbReference type="ARBA" id="ARBA00022448"/>
    </source>
</evidence>
<keyword evidence="13" id="KW-1185">Reference proteome</keyword>
<keyword evidence="7" id="KW-0653">Protein transport</keyword>
<feature type="region of interest" description="Disordered" evidence="10">
    <location>
        <begin position="174"/>
        <end position="194"/>
    </location>
</feature>
<evidence type="ECO:0000256" key="10">
    <source>
        <dbReference type="SAM" id="MobiDB-lite"/>
    </source>
</evidence>
<evidence type="ECO:0000256" key="7">
    <source>
        <dbReference type="ARBA" id="ARBA00022927"/>
    </source>
</evidence>